<feature type="domain" description="HTH tetR-type" evidence="5">
    <location>
        <begin position="9"/>
        <end position="69"/>
    </location>
</feature>
<name>A0ABW8C0Z8_9ACTN</name>
<accession>A0ABW8C0Z8</accession>
<proteinExistence type="predicted"/>
<keyword evidence="1" id="KW-0805">Transcription regulation</keyword>
<evidence type="ECO:0000259" key="5">
    <source>
        <dbReference type="PROSITE" id="PS50977"/>
    </source>
</evidence>
<dbReference type="Gene3D" id="1.10.357.10">
    <property type="entry name" value="Tetracycline Repressor, domain 2"/>
    <property type="match status" value="1"/>
</dbReference>
<dbReference type="EMBL" id="JBITYG010000002">
    <property type="protein sequence ID" value="MFI9100101.1"/>
    <property type="molecule type" value="Genomic_DNA"/>
</dbReference>
<dbReference type="PRINTS" id="PR00455">
    <property type="entry name" value="HTHTETR"/>
</dbReference>
<reference evidence="6 7" key="1">
    <citation type="submission" date="2024-10" db="EMBL/GenBank/DDBJ databases">
        <title>The Natural Products Discovery Center: Release of the First 8490 Sequenced Strains for Exploring Actinobacteria Biosynthetic Diversity.</title>
        <authorList>
            <person name="Kalkreuter E."/>
            <person name="Kautsar S.A."/>
            <person name="Yang D."/>
            <person name="Bader C.D."/>
            <person name="Teijaro C.N."/>
            <person name="Fluegel L."/>
            <person name="Davis C.M."/>
            <person name="Simpson J.R."/>
            <person name="Lauterbach L."/>
            <person name="Steele A.D."/>
            <person name="Gui C."/>
            <person name="Meng S."/>
            <person name="Li G."/>
            <person name="Viehrig K."/>
            <person name="Ye F."/>
            <person name="Su P."/>
            <person name="Kiefer A.F."/>
            <person name="Nichols A."/>
            <person name="Cepeda A.J."/>
            <person name="Yan W."/>
            <person name="Fan B."/>
            <person name="Jiang Y."/>
            <person name="Adhikari A."/>
            <person name="Zheng C.-J."/>
            <person name="Schuster L."/>
            <person name="Cowan T.M."/>
            <person name="Smanski M.J."/>
            <person name="Chevrette M.G."/>
            <person name="De Carvalho L.P.S."/>
            <person name="Shen B."/>
        </authorList>
    </citation>
    <scope>NUCLEOTIDE SEQUENCE [LARGE SCALE GENOMIC DNA]</scope>
    <source>
        <strain evidence="6 7">NPDC053399</strain>
    </source>
</reference>
<dbReference type="Proteomes" id="UP001614394">
    <property type="component" value="Unassembled WGS sequence"/>
</dbReference>
<keyword evidence="3" id="KW-0804">Transcription</keyword>
<dbReference type="InterPro" id="IPR001647">
    <property type="entry name" value="HTH_TetR"/>
</dbReference>
<dbReference type="SUPFAM" id="SSF48498">
    <property type="entry name" value="Tetracyclin repressor-like, C-terminal domain"/>
    <property type="match status" value="1"/>
</dbReference>
<comment type="caution">
    <text evidence="6">The sequence shown here is derived from an EMBL/GenBank/DDBJ whole genome shotgun (WGS) entry which is preliminary data.</text>
</comment>
<dbReference type="InterPro" id="IPR036271">
    <property type="entry name" value="Tet_transcr_reg_TetR-rel_C_sf"/>
</dbReference>
<dbReference type="PROSITE" id="PS50977">
    <property type="entry name" value="HTH_TETR_2"/>
    <property type="match status" value="1"/>
</dbReference>
<dbReference type="PANTHER" id="PTHR30055:SF148">
    <property type="entry name" value="TETR-FAMILY TRANSCRIPTIONAL REGULATOR"/>
    <property type="match status" value="1"/>
</dbReference>
<dbReference type="RefSeq" id="WP_399644974.1">
    <property type="nucleotide sequence ID" value="NZ_JBITYG010000002.1"/>
</dbReference>
<dbReference type="SUPFAM" id="SSF46689">
    <property type="entry name" value="Homeodomain-like"/>
    <property type="match status" value="1"/>
</dbReference>
<evidence type="ECO:0000256" key="1">
    <source>
        <dbReference type="ARBA" id="ARBA00023015"/>
    </source>
</evidence>
<dbReference type="Gene3D" id="1.10.10.60">
    <property type="entry name" value="Homeodomain-like"/>
    <property type="match status" value="1"/>
</dbReference>
<dbReference type="PANTHER" id="PTHR30055">
    <property type="entry name" value="HTH-TYPE TRANSCRIPTIONAL REGULATOR RUTR"/>
    <property type="match status" value="1"/>
</dbReference>
<dbReference type="Pfam" id="PF00440">
    <property type="entry name" value="TetR_N"/>
    <property type="match status" value="1"/>
</dbReference>
<evidence type="ECO:0000256" key="4">
    <source>
        <dbReference type="PROSITE-ProRule" id="PRU00335"/>
    </source>
</evidence>
<dbReference type="InterPro" id="IPR011075">
    <property type="entry name" value="TetR_C"/>
</dbReference>
<dbReference type="InterPro" id="IPR023772">
    <property type="entry name" value="DNA-bd_HTH_TetR-type_CS"/>
</dbReference>
<gene>
    <name evidence="6" type="ORF">ACIGXA_06225</name>
</gene>
<protein>
    <submittedName>
        <fullName evidence="6">TetR/AcrR family transcriptional regulator</fullName>
    </submittedName>
</protein>
<dbReference type="InterPro" id="IPR009057">
    <property type="entry name" value="Homeodomain-like_sf"/>
</dbReference>
<keyword evidence="7" id="KW-1185">Reference proteome</keyword>
<keyword evidence="2 4" id="KW-0238">DNA-binding</keyword>
<evidence type="ECO:0000313" key="6">
    <source>
        <dbReference type="EMBL" id="MFI9100101.1"/>
    </source>
</evidence>
<dbReference type="PROSITE" id="PS01081">
    <property type="entry name" value="HTH_TETR_1"/>
    <property type="match status" value="1"/>
</dbReference>
<organism evidence="6 7">
    <name type="scientific">Streptomyces fildesensis</name>
    <dbReference type="NCBI Taxonomy" id="375757"/>
    <lineage>
        <taxon>Bacteria</taxon>
        <taxon>Bacillati</taxon>
        <taxon>Actinomycetota</taxon>
        <taxon>Actinomycetes</taxon>
        <taxon>Kitasatosporales</taxon>
        <taxon>Streptomycetaceae</taxon>
        <taxon>Streptomyces</taxon>
    </lineage>
</organism>
<evidence type="ECO:0000313" key="7">
    <source>
        <dbReference type="Proteomes" id="UP001614394"/>
    </source>
</evidence>
<evidence type="ECO:0000256" key="3">
    <source>
        <dbReference type="ARBA" id="ARBA00023163"/>
    </source>
</evidence>
<evidence type="ECO:0000256" key="2">
    <source>
        <dbReference type="ARBA" id="ARBA00023125"/>
    </source>
</evidence>
<dbReference type="Pfam" id="PF16859">
    <property type="entry name" value="TetR_C_11"/>
    <property type="match status" value="1"/>
</dbReference>
<feature type="DNA-binding region" description="H-T-H motif" evidence="4">
    <location>
        <begin position="32"/>
        <end position="51"/>
    </location>
</feature>
<sequence>MNRGRPRDGKVDEAVSAAVREILDEVGYQQLSIDRVAARAGVGKAGIYRRWRSKAEMVFVAVVHGTEIAPPADLGGLRADLTALVEQIIVLLSAPHARKALPGLIADIAADPELATRFAGTFIDRQQNVLARILERATHRGEIGSGSDPVLAHAQLLGTVFVHLFMLGGTPPSDLPRRLADAVAAGLDTPE</sequence>
<dbReference type="InterPro" id="IPR050109">
    <property type="entry name" value="HTH-type_TetR-like_transc_reg"/>
</dbReference>